<dbReference type="Gene3D" id="1.10.150.130">
    <property type="match status" value="1"/>
</dbReference>
<dbReference type="KEGG" id="vas:GT360_21280"/>
<dbReference type="Gene3D" id="3.30.160.390">
    <property type="entry name" value="Integrase, DNA-binding domain"/>
    <property type="match status" value="1"/>
</dbReference>
<dbReference type="GO" id="GO:0015074">
    <property type="term" value="P:DNA integration"/>
    <property type="evidence" value="ECO:0007669"/>
    <property type="project" value="UniProtKB-KW"/>
</dbReference>
<feature type="domain" description="Core-binding (CB)" evidence="7">
    <location>
        <begin position="101"/>
        <end position="182"/>
    </location>
</feature>
<dbReference type="GO" id="GO:0003677">
    <property type="term" value="F:DNA binding"/>
    <property type="evidence" value="ECO:0007669"/>
    <property type="project" value="UniProtKB-UniRule"/>
</dbReference>
<evidence type="ECO:0000256" key="4">
    <source>
        <dbReference type="ARBA" id="ARBA00023172"/>
    </source>
</evidence>
<dbReference type="Proteomes" id="UP000464262">
    <property type="component" value="Chromosome 2"/>
</dbReference>
<evidence type="ECO:0000259" key="6">
    <source>
        <dbReference type="PROSITE" id="PS51898"/>
    </source>
</evidence>
<keyword evidence="4" id="KW-0233">DNA recombination</keyword>
<dbReference type="InterPro" id="IPR013762">
    <property type="entry name" value="Integrase-like_cat_sf"/>
</dbReference>
<comment type="similarity">
    <text evidence="1">Belongs to the 'phage' integrase family.</text>
</comment>
<sequence length="403" mass="46665">MALKQKITASSIKSLKVEDKRLNDTEISGFHARISPKGAIKYYLYYRINGKQRNFLLGAASALTPAQARDLAKEKLGQVASGEDVQVTRHDAKIQEQRNSLTLKKFLDEHYESYLFSLNAKTAKQSFMCISNNFQFLANKPLVDITSWDIQQWVSERSKLGRAPATISYAYNRLRAVFNRAVEWGFIESHNLDSVKIPKIDNKRIRYLSESEEAALLSSLKARDERLKHHYLDKYGVRAEKRVSQRYIDYLEPLVTLAMNTGMRKGEMLSLEWSHVNMEDRYLTVISENAKSKNKRTIPLNKTVYDMLTIWRAQHPQTTLVFEREDGQPIDTYQYQWETLLKDANIENFRFHDLRHHFASKLVMKEADLNVVRELLGHADLKMTLRYAHLAPKHKSAAVNLIG</sequence>
<dbReference type="InterPro" id="IPR044068">
    <property type="entry name" value="CB"/>
</dbReference>
<dbReference type="InterPro" id="IPR002104">
    <property type="entry name" value="Integrase_catalytic"/>
</dbReference>
<accession>A0A7Z2T897</accession>
<protein>
    <submittedName>
        <fullName evidence="8">Tyrosine-type recombinase/integrase</fullName>
    </submittedName>
</protein>
<dbReference type="PROSITE" id="PS51898">
    <property type="entry name" value="TYR_RECOMBINASE"/>
    <property type="match status" value="1"/>
</dbReference>
<dbReference type="EMBL" id="CP047476">
    <property type="protein sequence ID" value="QIA66027.1"/>
    <property type="molecule type" value="Genomic_DNA"/>
</dbReference>
<dbReference type="GO" id="GO:0006310">
    <property type="term" value="P:DNA recombination"/>
    <property type="evidence" value="ECO:0007669"/>
    <property type="project" value="UniProtKB-KW"/>
</dbReference>
<dbReference type="PANTHER" id="PTHR30629">
    <property type="entry name" value="PROPHAGE INTEGRASE"/>
    <property type="match status" value="1"/>
</dbReference>
<dbReference type="InterPro" id="IPR038488">
    <property type="entry name" value="Integrase_DNA-bd_sf"/>
</dbReference>
<evidence type="ECO:0000256" key="1">
    <source>
        <dbReference type="ARBA" id="ARBA00008857"/>
    </source>
</evidence>
<dbReference type="PROSITE" id="PS51900">
    <property type="entry name" value="CB"/>
    <property type="match status" value="1"/>
</dbReference>
<proteinExistence type="inferred from homology"/>
<keyword evidence="9" id="KW-1185">Reference proteome</keyword>
<keyword evidence="3 5" id="KW-0238">DNA-binding</keyword>
<dbReference type="PANTHER" id="PTHR30629:SF2">
    <property type="entry name" value="PROPHAGE INTEGRASE INTS-RELATED"/>
    <property type="match status" value="1"/>
</dbReference>
<dbReference type="InterPro" id="IPR011010">
    <property type="entry name" value="DNA_brk_join_enz"/>
</dbReference>
<dbReference type="SUPFAM" id="SSF56349">
    <property type="entry name" value="DNA breaking-rejoining enzymes"/>
    <property type="match status" value="1"/>
</dbReference>
<keyword evidence="2" id="KW-0229">DNA integration</keyword>
<dbReference type="Gene3D" id="1.10.443.10">
    <property type="entry name" value="Intergrase catalytic core"/>
    <property type="match status" value="1"/>
</dbReference>
<organism evidence="8 9">
    <name type="scientific">Vibrio astriarenae</name>
    <dbReference type="NCBI Taxonomy" id="1481923"/>
    <lineage>
        <taxon>Bacteria</taxon>
        <taxon>Pseudomonadati</taxon>
        <taxon>Pseudomonadota</taxon>
        <taxon>Gammaproteobacteria</taxon>
        <taxon>Vibrionales</taxon>
        <taxon>Vibrionaceae</taxon>
        <taxon>Vibrio</taxon>
    </lineage>
</organism>
<feature type="domain" description="Tyr recombinase" evidence="6">
    <location>
        <begin position="203"/>
        <end position="400"/>
    </location>
</feature>
<gene>
    <name evidence="8" type="ORF">GT360_21280</name>
</gene>
<dbReference type="AlphaFoldDB" id="A0A7Z2T897"/>
<evidence type="ECO:0000313" key="9">
    <source>
        <dbReference type="Proteomes" id="UP000464262"/>
    </source>
</evidence>
<reference evidence="8 9" key="1">
    <citation type="submission" date="2020-01" db="EMBL/GenBank/DDBJ databases">
        <title>Whole genome and functional gene identification of agarase of Vibrio HN897.</title>
        <authorList>
            <person name="Liu Y."/>
            <person name="Zhao Z."/>
        </authorList>
    </citation>
    <scope>NUCLEOTIDE SEQUENCE [LARGE SCALE GENOMIC DNA]</scope>
    <source>
        <strain evidence="8 9">HN897</strain>
    </source>
</reference>
<name>A0A7Z2T897_9VIBR</name>
<evidence type="ECO:0000259" key="7">
    <source>
        <dbReference type="PROSITE" id="PS51900"/>
    </source>
</evidence>
<dbReference type="RefSeq" id="WP_164650967.1">
    <property type="nucleotide sequence ID" value="NZ_CP047476.1"/>
</dbReference>
<dbReference type="InterPro" id="IPR010998">
    <property type="entry name" value="Integrase_recombinase_N"/>
</dbReference>
<dbReference type="CDD" id="cd00796">
    <property type="entry name" value="INT_Rci_Hp1_C"/>
    <property type="match status" value="1"/>
</dbReference>
<dbReference type="Pfam" id="PF00589">
    <property type="entry name" value="Phage_integrase"/>
    <property type="match status" value="1"/>
</dbReference>
<evidence type="ECO:0000256" key="5">
    <source>
        <dbReference type="PROSITE-ProRule" id="PRU01248"/>
    </source>
</evidence>
<evidence type="ECO:0000256" key="3">
    <source>
        <dbReference type="ARBA" id="ARBA00023125"/>
    </source>
</evidence>
<evidence type="ECO:0000313" key="8">
    <source>
        <dbReference type="EMBL" id="QIA66027.1"/>
    </source>
</evidence>
<dbReference type="Pfam" id="PF13356">
    <property type="entry name" value="Arm-DNA-bind_3"/>
    <property type="match status" value="1"/>
</dbReference>
<dbReference type="InterPro" id="IPR050808">
    <property type="entry name" value="Phage_Integrase"/>
</dbReference>
<dbReference type="InterPro" id="IPR025166">
    <property type="entry name" value="Integrase_DNA_bind_dom"/>
</dbReference>
<evidence type="ECO:0000256" key="2">
    <source>
        <dbReference type="ARBA" id="ARBA00022908"/>
    </source>
</evidence>